<dbReference type="InterPro" id="IPR022078">
    <property type="entry name" value="CD99L2"/>
</dbReference>
<comment type="subcellular location">
    <subcellularLocation>
        <location evidence="1">Cell junction</location>
    </subcellularLocation>
    <subcellularLocation>
        <location evidence="10">Cell membrane</location>
        <topology evidence="10">Single-pass type I membrane protein</topology>
        <orientation evidence="10">Extracellular side</orientation>
    </subcellularLocation>
</comment>
<evidence type="ECO:0000256" key="8">
    <source>
        <dbReference type="ARBA" id="ARBA00022989"/>
    </source>
</evidence>
<feature type="compositionally biased region" description="Basic and acidic residues" evidence="13">
    <location>
        <begin position="109"/>
        <end position="129"/>
    </location>
</feature>
<evidence type="ECO:0000256" key="10">
    <source>
        <dbReference type="ARBA" id="ARBA00037814"/>
    </source>
</evidence>
<feature type="transmembrane region" description="Helical" evidence="14">
    <location>
        <begin position="167"/>
        <end position="188"/>
    </location>
</feature>
<evidence type="ECO:0000313" key="17">
    <source>
        <dbReference type="Proteomes" id="UP000007648"/>
    </source>
</evidence>
<evidence type="ECO:0000256" key="12">
    <source>
        <dbReference type="ARBA" id="ARBA00045822"/>
    </source>
</evidence>
<keyword evidence="7" id="KW-0965">Cell junction</keyword>
<feature type="chain" id="PRO_5029564481" description="CD99 antigen-like protein 2" evidence="15">
    <location>
        <begin position="26"/>
        <end position="241"/>
    </location>
</feature>
<evidence type="ECO:0000256" key="15">
    <source>
        <dbReference type="SAM" id="SignalP"/>
    </source>
</evidence>
<dbReference type="GO" id="GO:0005886">
    <property type="term" value="C:plasma membrane"/>
    <property type="evidence" value="ECO:0007669"/>
    <property type="project" value="UniProtKB-SubCell"/>
</dbReference>
<keyword evidence="6" id="KW-0130">Cell adhesion</keyword>
<evidence type="ECO:0000256" key="5">
    <source>
        <dbReference type="ARBA" id="ARBA00022729"/>
    </source>
</evidence>
<keyword evidence="17" id="KW-1185">Reference proteome</keyword>
<feature type="compositionally biased region" description="Basic and acidic residues" evidence="13">
    <location>
        <begin position="139"/>
        <end position="152"/>
    </location>
</feature>
<evidence type="ECO:0000256" key="9">
    <source>
        <dbReference type="ARBA" id="ARBA00023136"/>
    </source>
</evidence>
<dbReference type="Ensembl" id="ENSSHAT00000047653.1">
    <property type="protein sequence ID" value="ENSSHAP00000042159.1"/>
    <property type="gene ID" value="ENSSHAG00000022923.1"/>
</dbReference>
<keyword evidence="9 14" id="KW-0472">Membrane</keyword>
<keyword evidence="5 15" id="KW-0732">Signal</keyword>
<comment type="similarity">
    <text evidence="2">Belongs to the CD99 family.</text>
</comment>
<name>A0A7N4PUB4_SARHA</name>
<proteinExistence type="inferred from homology"/>
<feature type="region of interest" description="Disordered" evidence="13">
    <location>
        <begin position="109"/>
        <end position="160"/>
    </location>
</feature>
<evidence type="ECO:0000256" key="13">
    <source>
        <dbReference type="SAM" id="MobiDB-lite"/>
    </source>
</evidence>
<dbReference type="Proteomes" id="UP000007648">
    <property type="component" value="Unassembled WGS sequence"/>
</dbReference>
<feature type="region of interest" description="Disordered" evidence="13">
    <location>
        <begin position="60"/>
        <end position="91"/>
    </location>
</feature>
<dbReference type="Pfam" id="PF12301">
    <property type="entry name" value="CD99L2"/>
    <property type="match status" value="1"/>
</dbReference>
<reference evidence="16 17" key="1">
    <citation type="journal article" date="2011" name="Proc. Natl. Acad. Sci. U.S.A.">
        <title>Genetic diversity and population structure of the endangered marsupial Sarcophilus harrisii (Tasmanian devil).</title>
        <authorList>
            <person name="Miller W."/>
            <person name="Hayes V.M."/>
            <person name="Ratan A."/>
            <person name="Petersen D.C."/>
            <person name="Wittekindt N.E."/>
            <person name="Miller J."/>
            <person name="Walenz B."/>
            <person name="Knight J."/>
            <person name="Qi J."/>
            <person name="Zhao F."/>
            <person name="Wang Q."/>
            <person name="Bedoya-Reina O.C."/>
            <person name="Katiyar N."/>
            <person name="Tomsho L.P."/>
            <person name="Kasson L.M."/>
            <person name="Hardie R.A."/>
            <person name="Woodbridge P."/>
            <person name="Tindall E.A."/>
            <person name="Bertelsen M.F."/>
            <person name="Dixon D."/>
            <person name="Pyecroft S."/>
            <person name="Helgen K.M."/>
            <person name="Lesk A.M."/>
            <person name="Pringle T.H."/>
            <person name="Patterson N."/>
            <person name="Zhang Y."/>
            <person name="Kreiss A."/>
            <person name="Woods G.M."/>
            <person name="Jones M.E."/>
            <person name="Schuster S.C."/>
        </authorList>
    </citation>
    <scope>NUCLEOTIDE SEQUENCE [LARGE SCALE GENOMIC DNA]</scope>
</reference>
<keyword evidence="4 14" id="KW-0812">Transmembrane</keyword>
<dbReference type="GeneTree" id="ENSGT00940000154344"/>
<sequence length="241" mass="25986">MLYGGSARFLALAFTSALLLHGGAGKSLEDGLGESKRKEFAKDLIFDQTGSLYARIERFKRGSGKPSQKSDFDLGDALDPRTNTKHTTKKTDSGFSDFDLSDALDDRNDRFDGGRGRSDLKPGEGLTDKDLEDIIEGGYKPDKGKGDGRYDSNDDPGTGTLTETGTIASIASALAMALIGAVSSYISYQQKKFCFNIQQGVNTDYVKGQSLEGVSTEEPQVKYSALQPQSAEKPPQETAKI</sequence>
<dbReference type="GO" id="GO:0070161">
    <property type="term" value="C:anchoring junction"/>
    <property type="evidence" value="ECO:0007669"/>
    <property type="project" value="UniProtKB-SubCell"/>
</dbReference>
<keyword evidence="3" id="KW-1003">Cell membrane</keyword>
<protein>
    <recommendedName>
        <fullName evidence="11">CD99 antigen-like protein 2</fullName>
    </recommendedName>
</protein>
<dbReference type="PANTHER" id="PTHR15076:SF12">
    <property type="entry name" value="CD99 ANTIGEN-LIKE PROTEIN 2"/>
    <property type="match status" value="1"/>
</dbReference>
<accession>A0A7N4PUB4</accession>
<evidence type="ECO:0000256" key="14">
    <source>
        <dbReference type="SAM" id="Phobius"/>
    </source>
</evidence>
<evidence type="ECO:0000256" key="1">
    <source>
        <dbReference type="ARBA" id="ARBA00004282"/>
    </source>
</evidence>
<reference evidence="16" key="2">
    <citation type="submission" date="2025-08" db="UniProtKB">
        <authorList>
            <consortium name="Ensembl"/>
        </authorList>
    </citation>
    <scope>IDENTIFICATION</scope>
</reference>
<evidence type="ECO:0000256" key="6">
    <source>
        <dbReference type="ARBA" id="ARBA00022889"/>
    </source>
</evidence>
<organism evidence="16 17">
    <name type="scientific">Sarcophilus harrisii</name>
    <name type="common">Tasmanian devil</name>
    <name type="synonym">Sarcophilus laniarius</name>
    <dbReference type="NCBI Taxonomy" id="9305"/>
    <lineage>
        <taxon>Eukaryota</taxon>
        <taxon>Metazoa</taxon>
        <taxon>Chordata</taxon>
        <taxon>Craniata</taxon>
        <taxon>Vertebrata</taxon>
        <taxon>Euteleostomi</taxon>
        <taxon>Mammalia</taxon>
        <taxon>Metatheria</taxon>
        <taxon>Dasyuromorphia</taxon>
        <taxon>Dasyuridae</taxon>
        <taxon>Sarcophilus</taxon>
    </lineage>
</organism>
<dbReference type="AlphaFoldDB" id="A0A7N4PUB4"/>
<dbReference type="PANTHER" id="PTHR15076">
    <property type="entry name" value="CD99/MIC2 PROTEIN RELATED"/>
    <property type="match status" value="1"/>
</dbReference>
<keyword evidence="8 14" id="KW-1133">Transmembrane helix</keyword>
<evidence type="ECO:0000256" key="3">
    <source>
        <dbReference type="ARBA" id="ARBA00022475"/>
    </source>
</evidence>
<feature type="signal peptide" evidence="15">
    <location>
        <begin position="1"/>
        <end position="25"/>
    </location>
</feature>
<evidence type="ECO:0000256" key="7">
    <source>
        <dbReference type="ARBA" id="ARBA00022949"/>
    </source>
</evidence>
<evidence type="ECO:0000256" key="11">
    <source>
        <dbReference type="ARBA" id="ARBA00040427"/>
    </source>
</evidence>
<gene>
    <name evidence="16" type="primary">CD99L2</name>
</gene>
<evidence type="ECO:0000256" key="2">
    <source>
        <dbReference type="ARBA" id="ARBA00008763"/>
    </source>
</evidence>
<reference evidence="16" key="3">
    <citation type="submission" date="2025-09" db="UniProtKB">
        <authorList>
            <consortium name="Ensembl"/>
        </authorList>
    </citation>
    <scope>IDENTIFICATION</scope>
</reference>
<dbReference type="GO" id="GO:0007155">
    <property type="term" value="P:cell adhesion"/>
    <property type="evidence" value="ECO:0007669"/>
    <property type="project" value="UniProtKB-KW"/>
</dbReference>
<evidence type="ECO:0000256" key="4">
    <source>
        <dbReference type="ARBA" id="ARBA00022692"/>
    </source>
</evidence>
<evidence type="ECO:0000313" key="16">
    <source>
        <dbReference type="Ensembl" id="ENSSHAP00000042159.1"/>
    </source>
</evidence>
<comment type="function">
    <text evidence="12">Plays a role in a late step of leukocyte extravasation helping cells to overcome the endothelial basement membrane. Acts at the same site as, but independently of, PECAM1. Homophilic adhesion molecule, but these interactions may not be required for cell aggregation.</text>
</comment>
<feature type="region of interest" description="Disordered" evidence="13">
    <location>
        <begin position="213"/>
        <end position="241"/>
    </location>
</feature>